<keyword evidence="2" id="KW-1185">Reference proteome</keyword>
<name>A0A1T4PW33_9PORP</name>
<dbReference type="AlphaFoldDB" id="A0A1T4PW33"/>
<evidence type="ECO:0000313" key="2">
    <source>
        <dbReference type="Proteomes" id="UP000190121"/>
    </source>
</evidence>
<protein>
    <submittedName>
        <fullName evidence="1">Uncharacterized protein</fullName>
    </submittedName>
</protein>
<reference evidence="2" key="1">
    <citation type="submission" date="2017-02" db="EMBL/GenBank/DDBJ databases">
        <authorList>
            <person name="Varghese N."/>
            <person name="Submissions S."/>
        </authorList>
    </citation>
    <scope>NUCLEOTIDE SEQUENCE [LARGE SCALE GENOMIC DNA]</scope>
    <source>
        <strain evidence="2">ATCC 51356</strain>
    </source>
</reference>
<organism evidence="1 2">
    <name type="scientific">Porphyromonas circumdentaria</name>
    <dbReference type="NCBI Taxonomy" id="29524"/>
    <lineage>
        <taxon>Bacteria</taxon>
        <taxon>Pseudomonadati</taxon>
        <taxon>Bacteroidota</taxon>
        <taxon>Bacteroidia</taxon>
        <taxon>Bacteroidales</taxon>
        <taxon>Porphyromonadaceae</taxon>
        <taxon>Porphyromonas</taxon>
    </lineage>
</organism>
<dbReference type="STRING" id="29524.SAMN02745171_01604"/>
<evidence type="ECO:0000313" key="1">
    <source>
        <dbReference type="EMBL" id="SJZ95576.1"/>
    </source>
</evidence>
<accession>A0A1T4PW33</accession>
<dbReference type="RefSeq" id="WP_078737493.1">
    <property type="nucleotide sequence ID" value="NZ_FUXE01000021.1"/>
</dbReference>
<dbReference type="Proteomes" id="UP000190121">
    <property type="component" value="Unassembled WGS sequence"/>
</dbReference>
<gene>
    <name evidence="1" type="ORF">SAMN02745171_01604</name>
</gene>
<sequence>MSCQIQSDLSNQVALLLLVKLLLEKDLFGGELLLTEKEFGLALDGVFVGNDSLLESGYLRFGAVGVEDAIELGIGITVH</sequence>
<proteinExistence type="predicted"/>
<dbReference type="EMBL" id="FUXE01000021">
    <property type="protein sequence ID" value="SJZ95576.1"/>
    <property type="molecule type" value="Genomic_DNA"/>
</dbReference>